<proteinExistence type="predicted"/>
<feature type="coiled-coil region" evidence="1">
    <location>
        <begin position="28"/>
        <end position="117"/>
    </location>
</feature>
<dbReference type="InterPro" id="IPR010982">
    <property type="entry name" value="Lambda_DNA-bd_dom_sf"/>
</dbReference>
<keyword evidence="1" id="KW-0175">Coiled coil</keyword>
<evidence type="ECO:0000256" key="1">
    <source>
        <dbReference type="SAM" id="Coils"/>
    </source>
</evidence>
<dbReference type="RefSeq" id="WP_125984684.1">
    <property type="nucleotide sequence ID" value="NZ_NGJS01000020.1"/>
</dbReference>
<organism evidence="2 3">
    <name type="scientific">Vagococcus vulneris</name>
    <dbReference type="NCBI Taxonomy" id="1977869"/>
    <lineage>
        <taxon>Bacteria</taxon>
        <taxon>Bacillati</taxon>
        <taxon>Bacillota</taxon>
        <taxon>Bacilli</taxon>
        <taxon>Lactobacillales</taxon>
        <taxon>Enterococcaceae</taxon>
        <taxon>Vagococcus</taxon>
    </lineage>
</organism>
<dbReference type="EMBL" id="NGJS01000020">
    <property type="protein sequence ID" value="RST96962.1"/>
    <property type="molecule type" value="Genomic_DNA"/>
</dbReference>
<reference evidence="2 3" key="1">
    <citation type="submission" date="2017-05" db="EMBL/GenBank/DDBJ databases">
        <title>Vagococcus spp. assemblies.</title>
        <authorList>
            <person name="Gulvik C.A."/>
        </authorList>
    </citation>
    <scope>NUCLEOTIDE SEQUENCE [LARGE SCALE GENOMIC DNA]</scope>
    <source>
        <strain evidence="2 3">SS1995</strain>
    </source>
</reference>
<dbReference type="AlphaFoldDB" id="A0A429ZTH7"/>
<evidence type="ECO:0000313" key="3">
    <source>
        <dbReference type="Proteomes" id="UP000287857"/>
    </source>
</evidence>
<gene>
    <name evidence="2" type="ORF">CBF37_10420</name>
</gene>
<dbReference type="Proteomes" id="UP000287857">
    <property type="component" value="Unassembled WGS sequence"/>
</dbReference>
<dbReference type="Gene3D" id="1.10.260.40">
    <property type="entry name" value="lambda repressor-like DNA-binding domains"/>
    <property type="match status" value="1"/>
</dbReference>
<keyword evidence="3" id="KW-1185">Reference proteome</keyword>
<protein>
    <submittedName>
        <fullName evidence="2">Uncharacterized protein</fullName>
    </submittedName>
</protein>
<comment type="caution">
    <text evidence="2">The sequence shown here is derived from an EMBL/GenBank/DDBJ whole genome shotgun (WGS) entry which is preliminary data.</text>
</comment>
<dbReference type="GO" id="GO:0003677">
    <property type="term" value="F:DNA binding"/>
    <property type="evidence" value="ECO:0007669"/>
    <property type="project" value="InterPro"/>
</dbReference>
<name>A0A429ZTH7_9ENTE</name>
<evidence type="ECO:0000313" key="2">
    <source>
        <dbReference type="EMBL" id="RST96962.1"/>
    </source>
</evidence>
<sequence>MLGIFNTNKLAEKIAAQINDSEPLKEEIRVLKQDLAAKEYTIREVEKKIKNEIDKNKQANQTIAELDTLTVSLSQTIKNIEKKNKPINKSKEVDEKNRILKNIVNNLTKENKKLKERTTKQTVYIKAIDFISSKDNFSQLKDVFSHNLKLYMTKNMIGNIETANKLSIDESVVRYLKNGSKKLTKDKFDCVAYIMADYFGCNVFELVSVKQK</sequence>
<accession>A0A429ZTH7</accession>